<accession>A0A314YCW2</accession>
<dbReference type="EMBL" id="PJQY01001517">
    <property type="protein sequence ID" value="PQQ01934.1"/>
    <property type="molecule type" value="Genomic_DNA"/>
</dbReference>
<organism evidence="1 2">
    <name type="scientific">Prunus yedoensis var. nudiflora</name>
    <dbReference type="NCBI Taxonomy" id="2094558"/>
    <lineage>
        <taxon>Eukaryota</taxon>
        <taxon>Viridiplantae</taxon>
        <taxon>Streptophyta</taxon>
        <taxon>Embryophyta</taxon>
        <taxon>Tracheophyta</taxon>
        <taxon>Spermatophyta</taxon>
        <taxon>Magnoliopsida</taxon>
        <taxon>eudicotyledons</taxon>
        <taxon>Gunneridae</taxon>
        <taxon>Pentapetalae</taxon>
        <taxon>rosids</taxon>
        <taxon>fabids</taxon>
        <taxon>Rosales</taxon>
        <taxon>Rosaceae</taxon>
        <taxon>Amygdaloideae</taxon>
        <taxon>Amygdaleae</taxon>
        <taxon>Prunus</taxon>
    </lineage>
</organism>
<proteinExistence type="predicted"/>
<evidence type="ECO:0000313" key="1">
    <source>
        <dbReference type="EMBL" id="PQQ01934.1"/>
    </source>
</evidence>
<keyword evidence="2" id="KW-1185">Reference proteome</keyword>
<protein>
    <submittedName>
        <fullName evidence="1">Uncharacterized protein</fullName>
    </submittedName>
</protein>
<comment type="caution">
    <text evidence="1">The sequence shown here is derived from an EMBL/GenBank/DDBJ whole genome shotgun (WGS) entry which is preliminary data.</text>
</comment>
<sequence>MARQQLRLNLPMDLPGLMGPTPCLGWTWRGGVGFWPLGPLLPRLALRAGDALMKLSLQFNPILPIFLLFKLSLTCF</sequence>
<dbReference type="AlphaFoldDB" id="A0A314YCW2"/>
<name>A0A314YCW2_PRUYE</name>
<gene>
    <name evidence="1" type="ORF">Pyn_28354</name>
</gene>
<evidence type="ECO:0000313" key="2">
    <source>
        <dbReference type="Proteomes" id="UP000250321"/>
    </source>
</evidence>
<dbReference type="Proteomes" id="UP000250321">
    <property type="component" value="Unassembled WGS sequence"/>
</dbReference>
<reference evidence="1 2" key="1">
    <citation type="submission" date="2018-02" db="EMBL/GenBank/DDBJ databases">
        <title>Draft genome of wild Prunus yedoensis var. nudiflora.</title>
        <authorList>
            <person name="Baek S."/>
            <person name="Kim J.-H."/>
            <person name="Choi K."/>
            <person name="Kim G.-B."/>
            <person name="Cho A."/>
            <person name="Jang H."/>
            <person name="Shin C.-H."/>
            <person name="Yu H.-J."/>
            <person name="Mun J.-H."/>
        </authorList>
    </citation>
    <scope>NUCLEOTIDE SEQUENCE [LARGE SCALE GENOMIC DNA]</scope>
    <source>
        <strain evidence="2">cv. Jeju island</strain>
        <tissue evidence="1">Leaf</tissue>
    </source>
</reference>